<proteinExistence type="predicted"/>
<dbReference type="OrthoDB" id="10631866at2759"/>
<evidence type="ECO:0008006" key="3">
    <source>
        <dbReference type="Google" id="ProtNLM"/>
    </source>
</evidence>
<keyword evidence="2" id="KW-1185">Reference proteome</keyword>
<dbReference type="EMBL" id="KK914415">
    <property type="protein sequence ID" value="KDP37037.1"/>
    <property type="molecule type" value="Genomic_DNA"/>
</dbReference>
<dbReference type="Proteomes" id="UP000027138">
    <property type="component" value="Unassembled WGS sequence"/>
</dbReference>
<evidence type="ECO:0000313" key="1">
    <source>
        <dbReference type="EMBL" id="KDP37037.1"/>
    </source>
</evidence>
<protein>
    <recommendedName>
        <fullName evidence="3">Rx N-terminal domain-containing protein</fullName>
    </recommendedName>
</protein>
<gene>
    <name evidence="1" type="ORF">JCGZ_06093</name>
</gene>
<accession>A0A067KLL9</accession>
<organism evidence="1 2">
    <name type="scientific">Jatropha curcas</name>
    <name type="common">Barbados nut</name>
    <dbReference type="NCBI Taxonomy" id="180498"/>
    <lineage>
        <taxon>Eukaryota</taxon>
        <taxon>Viridiplantae</taxon>
        <taxon>Streptophyta</taxon>
        <taxon>Embryophyta</taxon>
        <taxon>Tracheophyta</taxon>
        <taxon>Spermatophyta</taxon>
        <taxon>Magnoliopsida</taxon>
        <taxon>eudicotyledons</taxon>
        <taxon>Gunneridae</taxon>
        <taxon>Pentapetalae</taxon>
        <taxon>rosids</taxon>
        <taxon>fabids</taxon>
        <taxon>Malpighiales</taxon>
        <taxon>Euphorbiaceae</taxon>
        <taxon>Crotonoideae</taxon>
        <taxon>Jatropheae</taxon>
        <taxon>Jatropha</taxon>
    </lineage>
</organism>
<reference evidence="1 2" key="1">
    <citation type="journal article" date="2014" name="PLoS ONE">
        <title>Global Analysis of Gene Expression Profiles in Physic Nut (Jatropha curcas L.) Seedlings Exposed to Salt Stress.</title>
        <authorList>
            <person name="Zhang L."/>
            <person name="Zhang C."/>
            <person name="Wu P."/>
            <person name="Chen Y."/>
            <person name="Li M."/>
            <person name="Jiang H."/>
            <person name="Wu G."/>
        </authorList>
    </citation>
    <scope>NUCLEOTIDE SEQUENCE [LARGE SCALE GENOMIC DNA]</scope>
    <source>
        <strain evidence="2">cv. GZQX0401</strain>
        <tissue evidence="1">Young leaves</tissue>
    </source>
</reference>
<evidence type="ECO:0000313" key="2">
    <source>
        <dbReference type="Proteomes" id="UP000027138"/>
    </source>
</evidence>
<dbReference type="AlphaFoldDB" id="A0A067KLL9"/>
<sequence>MAMEIAAAKEALPTTIEAVKLTFGFLCTRGDYFCELEDNLGALRNEILRLLDLVEHIQSRIRREDRRRMQKIFQVNDWFSRVDVFQFEAVQIILDAEEEIRNKCIRFMCPKNCCSCSRVGIRVSNKLDNVKELISDGSFTDVVERIPNSDNGWVSAVTDFFLHSTQRVIRIAGLQPTDLQA</sequence>
<name>A0A067KLL9_JATCU</name>